<dbReference type="InterPro" id="IPR005999">
    <property type="entry name" value="Glycerol_kin"/>
</dbReference>
<dbReference type="PROSITE" id="PS00933">
    <property type="entry name" value="FGGY_KINASES_1"/>
    <property type="match status" value="1"/>
</dbReference>
<comment type="caution">
    <text evidence="11">The sequence shown here is derived from an EMBL/GenBank/DDBJ whole genome shotgun (WGS) entry which is preliminary data.</text>
</comment>
<evidence type="ECO:0000256" key="5">
    <source>
        <dbReference type="ARBA" id="ARBA00022798"/>
    </source>
</evidence>
<gene>
    <name evidence="11" type="primary">glpK</name>
    <name evidence="11" type="ORF">CR203_07740</name>
</gene>
<evidence type="ECO:0000313" key="11">
    <source>
        <dbReference type="EMBL" id="RKL68363.1"/>
    </source>
</evidence>
<dbReference type="PIRSF" id="PIRSF000538">
    <property type="entry name" value="GlpK"/>
    <property type="match status" value="1"/>
</dbReference>
<dbReference type="OrthoDB" id="9805576at2"/>
<dbReference type="CDD" id="cd07769">
    <property type="entry name" value="ASKHA_NBD_FGGY_GK"/>
    <property type="match status" value="1"/>
</dbReference>
<dbReference type="FunFam" id="3.30.420.40:FF:000008">
    <property type="entry name" value="Glycerol kinase"/>
    <property type="match status" value="1"/>
</dbReference>
<organism evidence="11 12">
    <name type="scientific">Salipaludibacillus neizhouensis</name>
    <dbReference type="NCBI Taxonomy" id="885475"/>
    <lineage>
        <taxon>Bacteria</taxon>
        <taxon>Bacillati</taxon>
        <taxon>Bacillota</taxon>
        <taxon>Bacilli</taxon>
        <taxon>Bacillales</taxon>
        <taxon>Bacillaceae</taxon>
    </lineage>
</organism>
<keyword evidence="2 8" id="KW-0808">Transferase</keyword>
<dbReference type="InterPro" id="IPR000577">
    <property type="entry name" value="Carb_kinase_FGGY"/>
</dbReference>
<dbReference type="EMBL" id="PDOE01000002">
    <property type="protein sequence ID" value="RKL68363.1"/>
    <property type="molecule type" value="Genomic_DNA"/>
</dbReference>
<keyword evidence="3" id="KW-0547">Nucleotide-binding</keyword>
<accession>A0A3A9KFG9</accession>
<evidence type="ECO:0000256" key="8">
    <source>
        <dbReference type="RuleBase" id="RU003733"/>
    </source>
</evidence>
<dbReference type="InterPro" id="IPR018485">
    <property type="entry name" value="FGGY_C"/>
</dbReference>
<dbReference type="Pfam" id="PF00370">
    <property type="entry name" value="FGGY_N"/>
    <property type="match status" value="1"/>
</dbReference>
<evidence type="ECO:0000256" key="2">
    <source>
        <dbReference type="ARBA" id="ARBA00022679"/>
    </source>
</evidence>
<dbReference type="NCBIfam" id="NF000756">
    <property type="entry name" value="PRK00047.1"/>
    <property type="match status" value="1"/>
</dbReference>
<feature type="domain" description="Carbohydrate kinase FGGY C-terminal" evidence="10">
    <location>
        <begin position="263"/>
        <end position="449"/>
    </location>
</feature>
<dbReference type="GO" id="GO:0019563">
    <property type="term" value="P:glycerol catabolic process"/>
    <property type="evidence" value="ECO:0007669"/>
    <property type="project" value="TreeGrafter"/>
</dbReference>
<dbReference type="Gene3D" id="3.30.420.40">
    <property type="match status" value="2"/>
</dbReference>
<dbReference type="PANTHER" id="PTHR10196">
    <property type="entry name" value="SUGAR KINASE"/>
    <property type="match status" value="1"/>
</dbReference>
<evidence type="ECO:0000256" key="4">
    <source>
        <dbReference type="ARBA" id="ARBA00022777"/>
    </source>
</evidence>
<evidence type="ECO:0000256" key="1">
    <source>
        <dbReference type="ARBA" id="ARBA00009156"/>
    </source>
</evidence>
<name>A0A3A9KFG9_9BACI</name>
<dbReference type="InterPro" id="IPR018483">
    <property type="entry name" value="Carb_kinase_FGGY_CS"/>
</dbReference>
<sequence length="497" mass="55186">MMDEEYILSIDQSTSGTKVLLIDSEARIIHKKSKNHRQLYPQAGWVEHDPMEIYENVKRLIREVMDTSTIPREQLKVLTITNQRETVLIWDKQTGGPVHNAIVWQCRRTTDICKVLKEQGIEAEVKARTGLTLDPYFSSSKVKWLMDNVEGVRERAEQGNLLMGTIDTWLIWKLTNGTVHSTDITNASRTMLYNIHALQWDDVLLDVFDIPSIMLPRVQHCDEIFGTVMDPEIACVGIRISGVIGDSQGALFGQRCFEKGMAKATFGTGTSVLVFTDDLVESKNGLVTSVAWGKNGKVSFAQEGIIHSTGDVIKWMIEDLGLINDISEVEALAESVPNNEGVYLVPAFVGLGAPYWSPETRAAITGMSRGTNKAHIIRAALESIAYQVKDVLELVEEESGIKIKEIRADGGAASNQFLMQYLADLLGINVIVSDMNELSTLGSAYLGGLGAGIWNSQDELTTLNKNLNTYQSKFSAEINGYHTIWKNMVQRVLVTSE</sequence>
<dbReference type="GO" id="GO:0005829">
    <property type="term" value="C:cytosol"/>
    <property type="evidence" value="ECO:0007669"/>
    <property type="project" value="TreeGrafter"/>
</dbReference>
<evidence type="ECO:0000256" key="3">
    <source>
        <dbReference type="ARBA" id="ARBA00022741"/>
    </source>
</evidence>
<evidence type="ECO:0000256" key="7">
    <source>
        <dbReference type="ARBA" id="ARBA00043149"/>
    </source>
</evidence>
<dbReference type="PROSITE" id="PS00445">
    <property type="entry name" value="FGGY_KINASES_2"/>
    <property type="match status" value="1"/>
</dbReference>
<evidence type="ECO:0000259" key="9">
    <source>
        <dbReference type="Pfam" id="PF00370"/>
    </source>
</evidence>
<keyword evidence="12" id="KW-1185">Reference proteome</keyword>
<dbReference type="Pfam" id="PF02782">
    <property type="entry name" value="FGGY_C"/>
    <property type="match status" value="1"/>
</dbReference>
<dbReference type="GO" id="GO:0004370">
    <property type="term" value="F:glycerol kinase activity"/>
    <property type="evidence" value="ECO:0007669"/>
    <property type="project" value="InterPro"/>
</dbReference>
<dbReference type="GO" id="GO:0005524">
    <property type="term" value="F:ATP binding"/>
    <property type="evidence" value="ECO:0007669"/>
    <property type="project" value="UniProtKB-KW"/>
</dbReference>
<evidence type="ECO:0000259" key="10">
    <source>
        <dbReference type="Pfam" id="PF02782"/>
    </source>
</evidence>
<dbReference type="AlphaFoldDB" id="A0A3A9KFG9"/>
<dbReference type="Proteomes" id="UP000281498">
    <property type="component" value="Unassembled WGS sequence"/>
</dbReference>
<dbReference type="InterPro" id="IPR043129">
    <property type="entry name" value="ATPase_NBD"/>
</dbReference>
<protein>
    <recommendedName>
        <fullName evidence="7">ATP:glycerol 3-phosphotransferase</fullName>
    </recommendedName>
</protein>
<feature type="domain" description="Carbohydrate kinase FGGY N-terminal" evidence="9">
    <location>
        <begin position="6"/>
        <end position="253"/>
    </location>
</feature>
<evidence type="ECO:0000256" key="6">
    <source>
        <dbReference type="ARBA" id="ARBA00022840"/>
    </source>
</evidence>
<dbReference type="InterPro" id="IPR018484">
    <property type="entry name" value="FGGY_N"/>
</dbReference>
<keyword evidence="5" id="KW-0319">Glycerol metabolism</keyword>
<evidence type="ECO:0000313" key="12">
    <source>
        <dbReference type="Proteomes" id="UP000281498"/>
    </source>
</evidence>
<keyword evidence="4 8" id="KW-0418">Kinase</keyword>
<comment type="similarity">
    <text evidence="1 8">Belongs to the FGGY kinase family.</text>
</comment>
<dbReference type="SUPFAM" id="SSF53067">
    <property type="entry name" value="Actin-like ATPase domain"/>
    <property type="match status" value="2"/>
</dbReference>
<dbReference type="NCBIfam" id="TIGR01311">
    <property type="entry name" value="glycerol_kin"/>
    <property type="match status" value="1"/>
</dbReference>
<reference evidence="11 12" key="1">
    <citation type="submission" date="2017-10" db="EMBL/GenBank/DDBJ databases">
        <title>Bacillus sp. nov., a halophilic bacterium isolated from a Keqin Lake.</title>
        <authorList>
            <person name="Wang H."/>
        </authorList>
    </citation>
    <scope>NUCLEOTIDE SEQUENCE [LARGE SCALE GENOMIC DNA]</scope>
    <source>
        <strain evidence="11 12">KCTC 13187</strain>
    </source>
</reference>
<keyword evidence="6" id="KW-0067">ATP-binding</keyword>
<dbReference type="GO" id="GO:0006072">
    <property type="term" value="P:glycerol-3-phosphate metabolic process"/>
    <property type="evidence" value="ECO:0007669"/>
    <property type="project" value="InterPro"/>
</dbReference>
<proteinExistence type="inferred from homology"/>
<dbReference type="PANTHER" id="PTHR10196:SF69">
    <property type="entry name" value="GLYCEROL KINASE"/>
    <property type="match status" value="1"/>
</dbReference>